<dbReference type="InterPro" id="IPR000890">
    <property type="entry name" value="Aliphatic_acid_kin_short-chain"/>
</dbReference>
<feature type="site" description="Transition state stabilizer" evidence="5">
    <location>
        <position position="184"/>
    </location>
</feature>
<dbReference type="InterPro" id="IPR043129">
    <property type="entry name" value="ATPase_NBD"/>
</dbReference>
<comment type="catalytic activity">
    <reaction evidence="5">
        <text>acetate + ATP = acetyl phosphate + ADP</text>
        <dbReference type="Rhea" id="RHEA:11352"/>
        <dbReference type="ChEBI" id="CHEBI:22191"/>
        <dbReference type="ChEBI" id="CHEBI:30089"/>
        <dbReference type="ChEBI" id="CHEBI:30616"/>
        <dbReference type="ChEBI" id="CHEBI:456216"/>
        <dbReference type="EC" id="2.7.2.1"/>
    </reaction>
</comment>
<comment type="caution">
    <text evidence="6">The sequence shown here is derived from an EMBL/GenBank/DDBJ whole genome shotgun (WGS) entry which is preliminary data.</text>
</comment>
<reference evidence="6 7" key="1">
    <citation type="journal article" date="2015" name="Environ. Microbiol.">
        <title>Metagenome sequence of Elaphomyces granulatus from sporocarp tissue reveals Ascomycota ectomycorrhizal fingerprints of genome expansion and a Proteobacteria-rich microbiome.</title>
        <authorList>
            <person name="Quandt C.A."/>
            <person name="Kohler A."/>
            <person name="Hesse C.N."/>
            <person name="Sharpton T.J."/>
            <person name="Martin F."/>
            <person name="Spatafora J.W."/>
        </authorList>
    </citation>
    <scope>NUCLEOTIDE SEQUENCE [LARGE SCALE GENOMIC DNA]</scope>
    <source>
        <strain evidence="6 7">OSC145934</strain>
    </source>
</reference>
<dbReference type="PROSITE" id="PS01075">
    <property type="entry name" value="ACETATE_KINASE_1"/>
    <property type="match status" value="1"/>
</dbReference>
<keyword evidence="5" id="KW-0479">Metal-binding</keyword>
<sequence>MPKTLLSVNAGSSSVKITFYRFERPPKAIADAQVTGITSSPQTFKYKRGSRETKEQIDESINSPQDAFKFLLERCFSDPELSEAASTEDIAYVCHRVVHGGDYSDAVEINEETYHHLTKIENLAPLHNFPALEIVRTCVQELRHVKSITYFDSAFHKTLPKHIRTYPISQDIANRNGLRKYGFHGISYSFILRSLAEYLGKDRQETNLIVMHIGSGASICAIKNGKSVDTSMGLTPLAGLPGATRSGDIDPSLVFHYTNEAGKLSPTSTKDMHISIAEEILNKRSGWKALTGTTDFSRIAVEHPPSENHKLAFDIVVDRIIGFIGSYFVKLDGQVDALVFAGGIGEKSALLRKAVVEKCRCLGFTIDEGKNSGGAKDEDDAVVDISKEPGKSPRVMICQTNEQFEMAYHTVNEF</sequence>
<keyword evidence="3 5" id="KW-0418">Kinase</keyword>
<gene>
    <name evidence="6" type="ORF">Egran_06252</name>
</gene>
<evidence type="ECO:0000256" key="2">
    <source>
        <dbReference type="ARBA" id="ARBA00022741"/>
    </source>
</evidence>
<dbReference type="GO" id="GO:0005524">
    <property type="term" value="F:ATP binding"/>
    <property type="evidence" value="ECO:0007669"/>
    <property type="project" value="UniProtKB-KW"/>
</dbReference>
<dbReference type="GO" id="GO:0008776">
    <property type="term" value="F:acetate kinase activity"/>
    <property type="evidence" value="ECO:0007669"/>
    <property type="project" value="UniProtKB-UniRule"/>
</dbReference>
<dbReference type="InterPro" id="IPR004372">
    <property type="entry name" value="Ac/propionate_kinase"/>
</dbReference>
<dbReference type="SUPFAM" id="SSF53067">
    <property type="entry name" value="Actin-like ATPase domain"/>
    <property type="match status" value="2"/>
</dbReference>
<comment type="pathway">
    <text evidence="5">Metabolic intermediate biosynthesis; acetyl-CoA biosynthesis; acetyl-CoA from acetate: step 1/2.</text>
</comment>
<keyword evidence="7" id="KW-1185">Reference proteome</keyword>
<feature type="site" description="Transition state stabilizer" evidence="5">
    <location>
        <position position="245"/>
    </location>
</feature>
<dbReference type="OrthoDB" id="67445at2759"/>
<keyword evidence="5" id="KW-0460">Magnesium</keyword>
<dbReference type="NCBIfam" id="TIGR00016">
    <property type="entry name" value="ackA"/>
    <property type="match status" value="1"/>
</dbReference>
<dbReference type="Proteomes" id="UP000243515">
    <property type="component" value="Unassembled WGS sequence"/>
</dbReference>
<dbReference type="PANTHER" id="PTHR21060">
    <property type="entry name" value="ACETATE KINASE"/>
    <property type="match status" value="1"/>
</dbReference>
<dbReference type="PROSITE" id="PS01076">
    <property type="entry name" value="ACETATE_KINASE_2"/>
    <property type="match status" value="1"/>
</dbReference>
<evidence type="ECO:0000256" key="1">
    <source>
        <dbReference type="ARBA" id="ARBA00022679"/>
    </source>
</evidence>
<dbReference type="PANTHER" id="PTHR21060:SF15">
    <property type="entry name" value="ACETATE KINASE-RELATED"/>
    <property type="match status" value="1"/>
</dbReference>
<proteinExistence type="inferred from homology"/>
<feature type="binding site" evidence="5">
    <location>
        <begin position="212"/>
        <end position="216"/>
    </location>
    <ligand>
        <name>ATP</name>
        <dbReference type="ChEBI" id="CHEBI:30616"/>
    </ligand>
</feature>
<dbReference type="UniPathway" id="UPA00340">
    <property type="reaction ID" value="UER00458"/>
</dbReference>
<feature type="binding site" evidence="5">
    <location>
        <position position="16"/>
    </location>
    <ligand>
        <name>ATP</name>
        <dbReference type="ChEBI" id="CHEBI:30616"/>
    </ligand>
</feature>
<comment type="similarity">
    <text evidence="5">Belongs to the acetokinase family.</text>
</comment>
<comment type="cofactor">
    <cofactor evidence="5">
        <name>Mg(2+)</name>
        <dbReference type="ChEBI" id="CHEBI:18420"/>
    </cofactor>
</comment>
<dbReference type="GO" id="GO:0006085">
    <property type="term" value="P:acetyl-CoA biosynthetic process"/>
    <property type="evidence" value="ECO:0007669"/>
    <property type="project" value="UniProtKB-UniRule"/>
</dbReference>
<dbReference type="Gene3D" id="3.30.420.40">
    <property type="match status" value="2"/>
</dbReference>
<feature type="binding site" evidence="5">
    <location>
        <position position="402"/>
    </location>
    <ligand>
        <name>Mg(2+)</name>
        <dbReference type="ChEBI" id="CHEBI:18420"/>
    </ligand>
</feature>
<evidence type="ECO:0000313" key="7">
    <source>
        <dbReference type="Proteomes" id="UP000243515"/>
    </source>
</evidence>
<feature type="binding site" evidence="5">
    <location>
        <position position="9"/>
    </location>
    <ligand>
        <name>Mg(2+)</name>
        <dbReference type="ChEBI" id="CHEBI:18420"/>
    </ligand>
</feature>
<keyword evidence="2 5" id="KW-0547">Nucleotide-binding</keyword>
<keyword evidence="1 5" id="KW-0808">Transferase</keyword>
<dbReference type="GO" id="GO:0006083">
    <property type="term" value="P:acetate metabolic process"/>
    <property type="evidence" value="ECO:0007669"/>
    <property type="project" value="TreeGrafter"/>
</dbReference>
<keyword evidence="4 5" id="KW-0067">ATP-binding</keyword>
<protein>
    <recommendedName>
        <fullName evidence="5">Probable acetate kinase</fullName>
        <ecNumber evidence="5">2.7.2.1</ecNumber>
    </recommendedName>
    <alternativeName>
        <fullName evidence="5">Acetokinase</fullName>
    </alternativeName>
</protein>
<evidence type="ECO:0000256" key="4">
    <source>
        <dbReference type="ARBA" id="ARBA00022840"/>
    </source>
</evidence>
<name>A0A232LPM9_9EURO</name>
<dbReference type="GO" id="GO:0000287">
    <property type="term" value="F:magnesium ion binding"/>
    <property type="evidence" value="ECO:0007669"/>
    <property type="project" value="UniProtKB-UniRule"/>
</dbReference>
<dbReference type="HAMAP" id="MF_00020">
    <property type="entry name" value="Acetate_kinase"/>
    <property type="match status" value="1"/>
</dbReference>
<dbReference type="InterPro" id="IPR023865">
    <property type="entry name" value="Aliphatic_acid_kinase_CS"/>
</dbReference>
<evidence type="ECO:0000256" key="5">
    <source>
        <dbReference type="HAMAP-Rule" id="MF_03131"/>
    </source>
</evidence>
<feature type="binding site" evidence="5">
    <location>
        <position position="96"/>
    </location>
    <ligand>
        <name>substrate</name>
    </ligand>
</feature>
<comment type="caution">
    <text evidence="5">Lacks conserved residue(s) required for the propagation of feature annotation.</text>
</comment>
<dbReference type="AlphaFoldDB" id="A0A232LPM9"/>
<evidence type="ECO:0000256" key="3">
    <source>
        <dbReference type="ARBA" id="ARBA00022777"/>
    </source>
</evidence>
<organism evidence="6 7">
    <name type="scientific">Elaphomyces granulatus</name>
    <dbReference type="NCBI Taxonomy" id="519963"/>
    <lineage>
        <taxon>Eukaryota</taxon>
        <taxon>Fungi</taxon>
        <taxon>Dikarya</taxon>
        <taxon>Ascomycota</taxon>
        <taxon>Pezizomycotina</taxon>
        <taxon>Eurotiomycetes</taxon>
        <taxon>Eurotiomycetidae</taxon>
        <taxon>Eurotiales</taxon>
        <taxon>Elaphomycetaceae</taxon>
        <taxon>Elaphomyces</taxon>
    </lineage>
</organism>
<feature type="active site" description="Proton donor/acceptor" evidence="5">
    <location>
        <position position="152"/>
    </location>
</feature>
<dbReference type="EMBL" id="NPHW01006257">
    <property type="protein sequence ID" value="OXV05978.1"/>
    <property type="molecule type" value="Genomic_DNA"/>
</dbReference>
<dbReference type="Pfam" id="PF00871">
    <property type="entry name" value="Acetate_kinase"/>
    <property type="match status" value="1"/>
</dbReference>
<accession>A0A232LPM9</accession>
<dbReference type="PIRSF" id="PIRSF000722">
    <property type="entry name" value="Acetate_prop_kin"/>
    <property type="match status" value="1"/>
</dbReference>
<evidence type="ECO:0000313" key="6">
    <source>
        <dbReference type="EMBL" id="OXV05978.1"/>
    </source>
</evidence>
<dbReference type="EC" id="2.7.2.1" evidence="5"/>
<dbReference type="PRINTS" id="PR00471">
    <property type="entry name" value="ACETATEKNASE"/>
</dbReference>